<accession>A0AA88QIQ9</accession>
<keyword evidence="2" id="KW-1185">Reference proteome</keyword>
<dbReference type="PANTHER" id="PTHR16155:SF18">
    <property type="entry name" value="STERILE ALPHA MOTIF DOMAIN-CONTAINING PROTEIN 9-LIKE"/>
    <property type="match status" value="1"/>
</dbReference>
<organism evidence="1 2">
    <name type="scientific">Cirrhinus molitorella</name>
    <name type="common">mud carp</name>
    <dbReference type="NCBI Taxonomy" id="172907"/>
    <lineage>
        <taxon>Eukaryota</taxon>
        <taxon>Metazoa</taxon>
        <taxon>Chordata</taxon>
        <taxon>Craniata</taxon>
        <taxon>Vertebrata</taxon>
        <taxon>Euteleostomi</taxon>
        <taxon>Actinopterygii</taxon>
        <taxon>Neopterygii</taxon>
        <taxon>Teleostei</taxon>
        <taxon>Ostariophysi</taxon>
        <taxon>Cypriniformes</taxon>
        <taxon>Cyprinidae</taxon>
        <taxon>Labeoninae</taxon>
        <taxon>Labeonini</taxon>
        <taxon>Cirrhinus</taxon>
    </lineage>
</organism>
<evidence type="ECO:0008006" key="3">
    <source>
        <dbReference type="Google" id="ProtNLM"/>
    </source>
</evidence>
<comment type="caution">
    <text evidence="1">The sequence shown here is derived from an EMBL/GenBank/DDBJ whole genome shotgun (WGS) entry which is preliminary data.</text>
</comment>
<dbReference type="Proteomes" id="UP001187343">
    <property type="component" value="Unassembled WGS sequence"/>
</dbReference>
<evidence type="ECO:0000313" key="2">
    <source>
        <dbReference type="Proteomes" id="UP001187343"/>
    </source>
</evidence>
<dbReference type="GO" id="GO:0005737">
    <property type="term" value="C:cytoplasm"/>
    <property type="evidence" value="ECO:0007669"/>
    <property type="project" value="TreeGrafter"/>
</dbReference>
<dbReference type="PANTHER" id="PTHR16155">
    <property type="entry name" value="DED DOMAIN-CONTAINING PROTEIN"/>
    <property type="match status" value="1"/>
</dbReference>
<dbReference type="AlphaFoldDB" id="A0AA88QIQ9"/>
<sequence length="996" mass="116626">MFETDKVNPDVAKYNQINFLKGAPPKWLNFYPENIQPLVERDGFNDLIQLIEKRKGKRCLITDVSLRYQSGSGGSTLAMQVLWRFRKDLRCARVIDSDLDTKELSKQVVDLFLMSNDQHHPNRRTVLLLLDTKEKINDQPVKNVLWENLLEEMHKRDINTKTPAVIILNCSPTDFTLKDTLILPPNLSEEARKQFKEKLLQQIRLQRKGHWKVTIINLFHHKDSGGSTLAREVLSDLREEFTCETLTNPFKTDITENKDEFEREIENIGKDLLGKRQNKTLLLLLDHEDDKPLRYLIKNLQLKLQHPNRADHPAFIIINAVSKSAVRAPGDVKLKMELLPEEQEKFAQKNLEIKQKYKKMSHNLHSFNIMQRGFQKEDAEKMITEEMVKHVEDQKDSCSTRLLSFLALINAYVPGSHLAKPLCKKFIEQEWSDEEKPSLEMIMKPFQDLMVTFSEGEQKADRMRLAHPMIADACLKMLTEHSMRRSDIAQDFLNSMVKGKEERILMSNYEKTCKSMLVTRPKGLVKEKFSILILDIIKENKTIPLLKLASECFFTDPFYPQTLARLYYIEEKGEHKYVNAEKWAKVAIERDNKNSHIRDTLGQVHKNHLLRIWNQRRSEWWKVEKPCTDIKTRLIIAEDAIKAFDDEEKAAKDELATPKTKYNNRGRFGFLQVCKEIYDLKNPEINPVEQKHLDFINGHRRDVERKYDFFEWYLAFSKPSVKEEDPDYFHRDVDDCYNQYFSQTLNEKKKKSFGGLLYFLKSDISVCKQHLSSFEKPQSENETQIVLYILANIILSQFGEPCEKTERLQNKLQKLWFSREQGRSPEFYLLILLLFWPDEAQNAKTNPPDLEECVQYMSQSYEKTYGEYLHGRYLVPLFFLGKGRGLKKLVHALKTHKKGLQKPVQLHQSDLELLTEGDESVEVEYLQRINGKVEDHKVFAVVDEQQIQVTPHDRASVCKLGQVSFYLGFNIRGPVAYNIRYEGEKQKTNGKKFMGY</sequence>
<dbReference type="EMBL" id="JAUYZG010000002">
    <property type="protein sequence ID" value="KAK2914495.1"/>
    <property type="molecule type" value="Genomic_DNA"/>
</dbReference>
<proteinExistence type="predicted"/>
<gene>
    <name evidence="1" type="ORF">Q8A67_002894</name>
</gene>
<reference evidence="1" key="1">
    <citation type="submission" date="2023-08" db="EMBL/GenBank/DDBJ databases">
        <title>Chromosome-level Genome Assembly of mud carp (Cirrhinus molitorella).</title>
        <authorList>
            <person name="Liu H."/>
        </authorList>
    </citation>
    <scope>NUCLEOTIDE SEQUENCE</scope>
    <source>
        <strain evidence="1">Prfri</strain>
        <tissue evidence="1">Muscle</tissue>
    </source>
</reference>
<protein>
    <recommendedName>
        <fullName evidence="3">Sterile alpha motif domain-containing protein 9-like</fullName>
    </recommendedName>
</protein>
<name>A0AA88QIQ9_9TELE</name>
<evidence type="ECO:0000313" key="1">
    <source>
        <dbReference type="EMBL" id="KAK2914495.1"/>
    </source>
</evidence>